<comment type="catalytic activity">
    <reaction evidence="8 9">
        <text>(2S,6S)-2,6-diaminopimelate = meso-2,6-diaminopimelate</text>
        <dbReference type="Rhea" id="RHEA:15393"/>
        <dbReference type="ChEBI" id="CHEBI:57609"/>
        <dbReference type="ChEBI" id="CHEBI:57791"/>
        <dbReference type="EC" id="5.1.1.7"/>
    </reaction>
</comment>
<dbReference type="PANTHER" id="PTHR31689:SF0">
    <property type="entry name" value="DIAMINOPIMELATE EPIMERASE"/>
    <property type="match status" value="1"/>
</dbReference>
<comment type="subcellular location">
    <subcellularLocation>
        <location evidence="9">Cytoplasm</location>
    </subcellularLocation>
</comment>
<sequence length="283" mass="30799">MMLKFSKMHGLGNDFIVIDAIQQNVQLSTEQIRFMADRHFGIGCDQLLLVEKASSPDVDFRYRIFNADGGEVSQCGNGARCFARYVRDHGLTKKETIAVETASGVIYPTIQADGNVRVDMGKPAFAPEKVPFIAESEAITYLIDVPGHDKVEIASVSMGNPHAVMLVADVDTAAVEKIGPVMESHERFPERVNVGFMQLVNSETIRLRVFERGSGETTACGTGACAAVVTGIRRGLLARDVTVSLPGGQLQISWPDENASVWMTGPAEHVFDGEIAWSTLQQI</sequence>
<feature type="binding site" evidence="9">
    <location>
        <begin position="76"/>
        <end position="77"/>
    </location>
    <ligand>
        <name>substrate</name>
    </ligand>
</feature>
<protein>
    <recommendedName>
        <fullName evidence="3 9">Diaminopimelate epimerase</fullName>
        <shortName evidence="9">DAP epimerase</shortName>
        <ecNumber evidence="3 9">5.1.1.7</ecNumber>
    </recommendedName>
    <alternativeName>
        <fullName evidence="9">PLP-independent amino acid racemase</fullName>
    </alternativeName>
</protein>
<dbReference type="Proteomes" id="UP000198924">
    <property type="component" value="Unassembled WGS sequence"/>
</dbReference>
<comment type="pathway">
    <text evidence="1 9">Amino-acid biosynthesis; L-lysine biosynthesis via DAP pathway; DL-2,6-diaminopimelate from LL-2,6-diaminopimelate: step 1/1.</text>
</comment>
<keyword evidence="5 9" id="KW-0028">Amino-acid biosynthesis</keyword>
<organism evidence="11 12">
    <name type="scientific">Methylophaga sulfidovorans</name>
    <dbReference type="NCBI Taxonomy" id="45496"/>
    <lineage>
        <taxon>Bacteria</taxon>
        <taxon>Pseudomonadati</taxon>
        <taxon>Pseudomonadota</taxon>
        <taxon>Gammaproteobacteria</taxon>
        <taxon>Thiotrichales</taxon>
        <taxon>Piscirickettsiaceae</taxon>
        <taxon>Methylophaga</taxon>
    </lineage>
</organism>
<comment type="similarity">
    <text evidence="2 9">Belongs to the diaminopimelate epimerase family.</text>
</comment>
<dbReference type="GO" id="GO:0009089">
    <property type="term" value="P:lysine biosynthetic process via diaminopimelate"/>
    <property type="evidence" value="ECO:0007669"/>
    <property type="project" value="UniProtKB-UniRule"/>
</dbReference>
<dbReference type="PROSITE" id="PS01326">
    <property type="entry name" value="DAP_EPIMERASE"/>
    <property type="match status" value="1"/>
</dbReference>
<keyword evidence="12" id="KW-1185">Reference proteome</keyword>
<feature type="binding site" evidence="9">
    <location>
        <position position="46"/>
    </location>
    <ligand>
        <name>substrate</name>
    </ligand>
</feature>
<evidence type="ECO:0000256" key="4">
    <source>
        <dbReference type="ARBA" id="ARBA00022490"/>
    </source>
</evidence>
<evidence type="ECO:0000313" key="11">
    <source>
        <dbReference type="EMBL" id="SFK12885.1"/>
    </source>
</evidence>
<feature type="binding site" evidence="9">
    <location>
        <position position="66"/>
    </location>
    <ligand>
        <name>substrate</name>
    </ligand>
</feature>
<dbReference type="NCBIfam" id="TIGR00652">
    <property type="entry name" value="DapF"/>
    <property type="match status" value="1"/>
</dbReference>
<keyword evidence="7 9" id="KW-0413">Isomerase</keyword>
<gene>
    <name evidence="9" type="primary">dapF</name>
    <name evidence="11" type="ORF">SAMN04488079_105142</name>
</gene>
<name>A0A1I3WZM0_9GAMM</name>
<evidence type="ECO:0000256" key="8">
    <source>
        <dbReference type="ARBA" id="ARBA00051712"/>
    </source>
</evidence>
<dbReference type="FunFam" id="3.10.310.10:FF:000004">
    <property type="entry name" value="Diaminopimelate epimerase"/>
    <property type="match status" value="1"/>
</dbReference>
<evidence type="ECO:0000256" key="3">
    <source>
        <dbReference type="ARBA" id="ARBA00013080"/>
    </source>
</evidence>
<dbReference type="GO" id="GO:0005829">
    <property type="term" value="C:cytosol"/>
    <property type="evidence" value="ECO:0007669"/>
    <property type="project" value="TreeGrafter"/>
</dbReference>
<evidence type="ECO:0000256" key="6">
    <source>
        <dbReference type="ARBA" id="ARBA00023154"/>
    </source>
</evidence>
<dbReference type="PANTHER" id="PTHR31689">
    <property type="entry name" value="DIAMINOPIMELATE EPIMERASE, CHLOROPLASTIC"/>
    <property type="match status" value="1"/>
</dbReference>
<dbReference type="EC" id="5.1.1.7" evidence="3 9"/>
<dbReference type="HAMAP" id="MF_00197">
    <property type="entry name" value="DAP_epimerase"/>
    <property type="match status" value="1"/>
</dbReference>
<evidence type="ECO:0000256" key="5">
    <source>
        <dbReference type="ARBA" id="ARBA00022605"/>
    </source>
</evidence>
<evidence type="ECO:0000313" key="12">
    <source>
        <dbReference type="Proteomes" id="UP000198924"/>
    </source>
</evidence>
<accession>A0A1I3WZM0</accession>
<feature type="binding site" evidence="9">
    <location>
        <begin position="211"/>
        <end position="212"/>
    </location>
    <ligand>
        <name>substrate</name>
    </ligand>
</feature>
<dbReference type="UniPathway" id="UPA00034">
    <property type="reaction ID" value="UER00025"/>
</dbReference>
<dbReference type="InterPro" id="IPR018510">
    <property type="entry name" value="DAP_epimerase_AS"/>
</dbReference>
<feature type="active site" description="Proton acceptor" evidence="9">
    <location>
        <position position="220"/>
    </location>
</feature>
<reference evidence="12" key="1">
    <citation type="submission" date="2016-10" db="EMBL/GenBank/DDBJ databases">
        <authorList>
            <person name="Varghese N."/>
            <person name="Submissions S."/>
        </authorList>
    </citation>
    <scope>NUCLEOTIDE SEQUENCE [LARGE SCALE GENOMIC DNA]</scope>
    <source>
        <strain evidence="12">DSM 11578</strain>
    </source>
</reference>
<dbReference type="FunFam" id="3.10.310.10:FF:000001">
    <property type="entry name" value="Diaminopimelate epimerase"/>
    <property type="match status" value="1"/>
</dbReference>
<dbReference type="GO" id="GO:0008837">
    <property type="term" value="F:diaminopimelate epimerase activity"/>
    <property type="evidence" value="ECO:0007669"/>
    <property type="project" value="UniProtKB-UniRule"/>
</dbReference>
<feature type="binding site" evidence="9">
    <location>
        <position position="13"/>
    </location>
    <ligand>
        <name>substrate</name>
    </ligand>
</feature>
<dbReference type="EMBL" id="FOSH01000005">
    <property type="protein sequence ID" value="SFK12885.1"/>
    <property type="molecule type" value="Genomic_DNA"/>
</dbReference>
<dbReference type="OrthoDB" id="9805408at2"/>
<keyword evidence="4 9" id="KW-0963">Cytoplasm</keyword>
<dbReference type="SUPFAM" id="SSF54506">
    <property type="entry name" value="Diaminopimelate epimerase-like"/>
    <property type="match status" value="1"/>
</dbReference>
<proteinExistence type="inferred from homology"/>
<feature type="binding site" evidence="9">
    <location>
        <position position="193"/>
    </location>
    <ligand>
        <name>substrate</name>
    </ligand>
</feature>
<evidence type="ECO:0000256" key="1">
    <source>
        <dbReference type="ARBA" id="ARBA00005196"/>
    </source>
</evidence>
<feature type="active site" description="Proton donor" evidence="9">
    <location>
        <position position="75"/>
    </location>
</feature>
<evidence type="ECO:0000256" key="10">
    <source>
        <dbReference type="PROSITE-ProRule" id="PRU10125"/>
    </source>
</evidence>
<evidence type="ECO:0000256" key="9">
    <source>
        <dbReference type="HAMAP-Rule" id="MF_00197"/>
    </source>
</evidence>
<evidence type="ECO:0000256" key="7">
    <source>
        <dbReference type="ARBA" id="ARBA00023235"/>
    </source>
</evidence>
<comment type="subunit">
    <text evidence="9">Homodimer.</text>
</comment>
<dbReference type="STRING" id="45496.SAMN04488079_105142"/>
<dbReference type="AlphaFoldDB" id="A0A1I3WZM0"/>
<feature type="site" description="Important for dimerization" evidence="9">
    <location>
        <position position="271"/>
    </location>
</feature>
<dbReference type="Pfam" id="PF01678">
    <property type="entry name" value="DAP_epimerase"/>
    <property type="match status" value="2"/>
</dbReference>
<comment type="function">
    <text evidence="9">Catalyzes the stereoinversion of LL-2,6-diaminopimelate (L,L-DAP) to meso-diaminopimelate (meso-DAP), a precursor of L-lysine and an essential component of the bacterial peptidoglycan.</text>
</comment>
<feature type="binding site" evidence="9">
    <location>
        <begin position="221"/>
        <end position="222"/>
    </location>
    <ligand>
        <name>substrate</name>
    </ligand>
</feature>
<feature type="site" description="Could be important to modulate the pK values of the two catalytic cysteine residues" evidence="9">
    <location>
        <position position="162"/>
    </location>
</feature>
<dbReference type="InterPro" id="IPR001653">
    <property type="entry name" value="DAP_epimerase_DapF"/>
</dbReference>
<feature type="site" description="Could be important to modulate the pK values of the two catalytic cysteine residues" evidence="9">
    <location>
        <position position="211"/>
    </location>
</feature>
<evidence type="ECO:0000256" key="2">
    <source>
        <dbReference type="ARBA" id="ARBA00010219"/>
    </source>
</evidence>
<feature type="binding site" evidence="9">
    <location>
        <position position="160"/>
    </location>
    <ligand>
        <name>substrate</name>
    </ligand>
</feature>
<dbReference type="Gene3D" id="3.10.310.10">
    <property type="entry name" value="Diaminopimelate Epimerase, Chain A, domain 1"/>
    <property type="match status" value="2"/>
</dbReference>
<keyword evidence="6 9" id="KW-0457">Lysine biosynthesis</keyword>
<feature type="active site" evidence="10">
    <location>
        <position position="75"/>
    </location>
</feature>